<keyword evidence="5 9" id="KW-0808">Transferase</keyword>
<dbReference type="OrthoDB" id="9792322at2"/>
<comment type="caution">
    <text evidence="9">The sequence shown here is derived from an EMBL/GenBank/DDBJ whole genome shotgun (WGS) entry which is preliminary data.</text>
</comment>
<protein>
    <submittedName>
        <fullName evidence="9">Group 1 glycosyl transferase</fullName>
    </submittedName>
</protein>
<organism evidence="9 10">
    <name type="scientific">Sporocytophaga myxococcoides</name>
    <dbReference type="NCBI Taxonomy" id="153721"/>
    <lineage>
        <taxon>Bacteria</taxon>
        <taxon>Pseudomonadati</taxon>
        <taxon>Bacteroidota</taxon>
        <taxon>Cytophagia</taxon>
        <taxon>Cytophagales</taxon>
        <taxon>Cytophagaceae</taxon>
        <taxon>Sporocytophaga</taxon>
    </lineage>
</organism>
<feature type="domain" description="Glycosyl transferase family 1" evidence="7">
    <location>
        <begin position="275"/>
        <end position="462"/>
    </location>
</feature>
<comment type="similarity">
    <text evidence="1">Belongs to the glycosyltransferase group 1 family. Glycosyltransferase 4 subfamily.</text>
</comment>
<dbReference type="InterPro" id="IPR052078">
    <property type="entry name" value="Trehalose_Metab_GTase"/>
</dbReference>
<sequence length="484" mass="55206">MIRTIEVNIGVKLDDYDLYATLSPGLRALQSEACVLVPKLKGTKVWMVNSTAQGGGVAEMMPRLISLFRQIGIDTDWVVAGSDKIEFFNITKKIHNLIHGVCCDFVYEEERALYEQVNKENAEALLKLLKPHDIVVVHDPQPAGMIKFLKGKLPLKFIWRCHIGIDQHNEQTKNAWDFLLPYTELYNFNVFSATAYIPGHLAGRATVMHPTIDPLDHKNRYLSIHKTVGILSNSGLLRPYQAVLTPPFSNMAKRLQPNGNLSRSFLPSDPGLLFKPFALQVGRWDRLKGFLELIKGFELMKTRTSYQYDHRHRRRLEMLKLVLAGPDPSYVSDDPEGEDVLNEIFDYYKSLSTALQRDIVILNLPMESRKQNHLIVNALQLCASVVVQNSIREGFGLTVTEAMWKKKPVIGGYTCGINEQIMDDIQGKIIKNPANPEDVAHVMNMLLKEPKKREVLGHRAQKTVIDHFLIFKQILQWLHLFDKF</sequence>
<dbReference type="InterPro" id="IPR049438">
    <property type="entry name" value="TreT_GT1"/>
</dbReference>
<dbReference type="RefSeq" id="WP_052430123.1">
    <property type="nucleotide sequence ID" value="NZ_BBLT01000004.1"/>
</dbReference>
<accession>A0A098LGH9</accession>
<dbReference type="InterPro" id="IPR001296">
    <property type="entry name" value="Glyco_trans_1"/>
</dbReference>
<dbReference type="SUPFAM" id="SSF53756">
    <property type="entry name" value="UDP-Glycosyltransferase/glycogen phosphorylase"/>
    <property type="match status" value="1"/>
</dbReference>
<dbReference type="GO" id="GO:0016757">
    <property type="term" value="F:glycosyltransferase activity"/>
    <property type="evidence" value="ECO:0007669"/>
    <property type="project" value="UniProtKB-KW"/>
</dbReference>
<dbReference type="GO" id="GO:0006006">
    <property type="term" value="P:glucose metabolic process"/>
    <property type="evidence" value="ECO:0007669"/>
    <property type="project" value="UniProtKB-KW"/>
</dbReference>
<evidence type="ECO:0000256" key="5">
    <source>
        <dbReference type="ARBA" id="ARBA00022679"/>
    </source>
</evidence>
<dbReference type="PANTHER" id="PTHR47779">
    <property type="entry name" value="SYNTHASE (CCG-9), PUTATIVE (AFU_ORTHOLOGUE AFUA_3G12100)-RELATED"/>
    <property type="match status" value="1"/>
</dbReference>
<dbReference type="Pfam" id="PF21269">
    <property type="entry name" value="TreT_GT1"/>
    <property type="match status" value="1"/>
</dbReference>
<evidence type="ECO:0000256" key="4">
    <source>
        <dbReference type="ARBA" id="ARBA00022676"/>
    </source>
</evidence>
<keyword evidence="3" id="KW-0313">Glucose metabolism</keyword>
<evidence type="ECO:0000259" key="7">
    <source>
        <dbReference type="Pfam" id="PF00534"/>
    </source>
</evidence>
<dbReference type="Pfam" id="PF00534">
    <property type="entry name" value="Glycos_transf_1"/>
    <property type="match status" value="1"/>
</dbReference>
<dbReference type="Gene3D" id="3.40.50.2000">
    <property type="entry name" value="Glycogen Phosphorylase B"/>
    <property type="match status" value="2"/>
</dbReference>
<comment type="subunit">
    <text evidence="2">Homodimer.</text>
</comment>
<keyword evidence="10" id="KW-1185">Reference proteome</keyword>
<evidence type="ECO:0000259" key="8">
    <source>
        <dbReference type="Pfam" id="PF21269"/>
    </source>
</evidence>
<reference evidence="9 10" key="1">
    <citation type="submission" date="2014-09" db="EMBL/GenBank/DDBJ databases">
        <title>Sporocytophaga myxococcoides PG-01 genome sequencing.</title>
        <authorList>
            <person name="Liu L."/>
            <person name="Gao P.J."/>
            <person name="Chen G.J."/>
            <person name="Wang L.S."/>
        </authorList>
    </citation>
    <scope>NUCLEOTIDE SEQUENCE [LARGE SCALE GENOMIC DNA]</scope>
    <source>
        <strain evidence="9 10">PG-01</strain>
    </source>
</reference>
<dbReference type="eggNOG" id="COG0438">
    <property type="taxonomic scope" value="Bacteria"/>
</dbReference>
<evidence type="ECO:0000256" key="6">
    <source>
        <dbReference type="ARBA" id="ARBA00023277"/>
    </source>
</evidence>
<feature type="domain" description="Trehalose synthase N-terminal" evidence="8">
    <location>
        <begin position="47"/>
        <end position="197"/>
    </location>
</feature>
<evidence type="ECO:0000313" key="9">
    <source>
        <dbReference type="EMBL" id="GAL85193.1"/>
    </source>
</evidence>
<dbReference type="PANTHER" id="PTHR47779:SF1">
    <property type="entry name" value="SYNTHASE (CCG-9), PUTATIVE (AFU_ORTHOLOGUE AFUA_3G12100)-RELATED"/>
    <property type="match status" value="1"/>
</dbReference>
<evidence type="ECO:0000256" key="1">
    <source>
        <dbReference type="ARBA" id="ARBA00009481"/>
    </source>
</evidence>
<dbReference type="AlphaFoldDB" id="A0A098LGH9"/>
<dbReference type="STRING" id="153721.MYP_2422"/>
<name>A0A098LGH9_9BACT</name>
<gene>
    <name evidence="9" type="ORF">MYP_2422</name>
</gene>
<proteinExistence type="inferred from homology"/>
<keyword evidence="4" id="KW-0328">Glycosyltransferase</keyword>
<evidence type="ECO:0000313" key="10">
    <source>
        <dbReference type="Proteomes" id="UP000030185"/>
    </source>
</evidence>
<dbReference type="Proteomes" id="UP000030185">
    <property type="component" value="Unassembled WGS sequence"/>
</dbReference>
<dbReference type="EMBL" id="BBLT01000004">
    <property type="protein sequence ID" value="GAL85193.1"/>
    <property type="molecule type" value="Genomic_DNA"/>
</dbReference>
<evidence type="ECO:0000256" key="3">
    <source>
        <dbReference type="ARBA" id="ARBA00022526"/>
    </source>
</evidence>
<evidence type="ECO:0000256" key="2">
    <source>
        <dbReference type="ARBA" id="ARBA00011738"/>
    </source>
</evidence>
<keyword evidence="6" id="KW-0119">Carbohydrate metabolism</keyword>